<dbReference type="Pfam" id="PF09402">
    <property type="entry name" value="MSC"/>
    <property type="match status" value="1"/>
</dbReference>
<evidence type="ECO:0000256" key="5">
    <source>
        <dbReference type="ARBA" id="ARBA00023136"/>
    </source>
</evidence>
<dbReference type="InterPro" id="IPR044780">
    <property type="entry name" value="Heh2/Src1"/>
</dbReference>
<gene>
    <name evidence="10" type="ORF">K505DRAFT_326558</name>
</gene>
<evidence type="ECO:0000256" key="3">
    <source>
        <dbReference type="ARBA" id="ARBA00022692"/>
    </source>
</evidence>
<reference evidence="10" key="1">
    <citation type="journal article" date="2020" name="Stud. Mycol.">
        <title>101 Dothideomycetes genomes: a test case for predicting lifestyles and emergence of pathogens.</title>
        <authorList>
            <person name="Haridas S."/>
            <person name="Albert R."/>
            <person name="Binder M."/>
            <person name="Bloem J."/>
            <person name="Labutti K."/>
            <person name="Salamov A."/>
            <person name="Andreopoulos B."/>
            <person name="Baker S."/>
            <person name="Barry K."/>
            <person name="Bills G."/>
            <person name="Bluhm B."/>
            <person name="Cannon C."/>
            <person name="Castanera R."/>
            <person name="Culley D."/>
            <person name="Daum C."/>
            <person name="Ezra D."/>
            <person name="Gonzalez J."/>
            <person name="Henrissat B."/>
            <person name="Kuo A."/>
            <person name="Liang C."/>
            <person name="Lipzen A."/>
            <person name="Lutzoni F."/>
            <person name="Magnuson J."/>
            <person name="Mondo S."/>
            <person name="Nolan M."/>
            <person name="Ohm R."/>
            <person name="Pangilinan J."/>
            <person name="Park H.-J."/>
            <person name="Ramirez L."/>
            <person name="Alfaro M."/>
            <person name="Sun H."/>
            <person name="Tritt A."/>
            <person name="Yoshinaga Y."/>
            <person name="Zwiers L.-H."/>
            <person name="Turgeon B."/>
            <person name="Goodwin S."/>
            <person name="Spatafora J."/>
            <person name="Crous P."/>
            <person name="Grigoriev I."/>
        </authorList>
    </citation>
    <scope>NUCLEOTIDE SEQUENCE</scope>
    <source>
        <strain evidence="10">CBS 109.77</strain>
    </source>
</reference>
<evidence type="ECO:0000256" key="2">
    <source>
        <dbReference type="ARBA" id="ARBA00022553"/>
    </source>
</evidence>
<dbReference type="Proteomes" id="UP000799757">
    <property type="component" value="Unassembled WGS sequence"/>
</dbReference>
<dbReference type="InterPro" id="IPR018996">
    <property type="entry name" value="Man1/Src1-like_C"/>
</dbReference>
<accession>A0A6A6X6R6</accession>
<evidence type="ECO:0008006" key="12">
    <source>
        <dbReference type="Google" id="ProtNLM"/>
    </source>
</evidence>
<keyword evidence="11" id="KW-1185">Reference proteome</keyword>
<comment type="subcellular location">
    <subcellularLocation>
        <location evidence="1">Nucleus inner membrane</location>
    </subcellularLocation>
</comment>
<evidence type="ECO:0000259" key="9">
    <source>
        <dbReference type="Pfam" id="PF12949"/>
    </source>
</evidence>
<dbReference type="CDD" id="cd12935">
    <property type="entry name" value="LEM_like"/>
    <property type="match status" value="1"/>
</dbReference>
<dbReference type="GO" id="GO:0071763">
    <property type="term" value="P:nuclear membrane organization"/>
    <property type="evidence" value="ECO:0007669"/>
    <property type="project" value="TreeGrafter"/>
</dbReference>
<dbReference type="InterPro" id="IPR041885">
    <property type="entry name" value="MAN1_winged_helix_dom"/>
</dbReference>
<dbReference type="GO" id="GO:0034399">
    <property type="term" value="C:nuclear periphery"/>
    <property type="evidence" value="ECO:0007669"/>
    <property type="project" value="TreeGrafter"/>
</dbReference>
<dbReference type="AlphaFoldDB" id="A0A6A6X6R6"/>
<dbReference type="EMBL" id="MU001998">
    <property type="protein sequence ID" value="KAF2791854.1"/>
    <property type="molecule type" value="Genomic_DNA"/>
</dbReference>
<keyword evidence="4" id="KW-1133">Transmembrane helix</keyword>
<evidence type="ECO:0000313" key="11">
    <source>
        <dbReference type="Proteomes" id="UP000799757"/>
    </source>
</evidence>
<dbReference type="OrthoDB" id="2503928at2759"/>
<dbReference type="PANTHER" id="PTHR47808">
    <property type="entry name" value="INNER NUCLEAR MEMBRANE PROTEIN HEH2-RELATED"/>
    <property type="match status" value="1"/>
</dbReference>
<dbReference type="Gene3D" id="1.10.10.1180">
    <property type="entry name" value="MAN1, winged-helix domain"/>
    <property type="match status" value="1"/>
</dbReference>
<dbReference type="GO" id="GO:0005637">
    <property type="term" value="C:nuclear inner membrane"/>
    <property type="evidence" value="ECO:0007669"/>
    <property type="project" value="UniProtKB-SubCell"/>
</dbReference>
<feature type="domain" description="Man1/Src1-like C-terminal" evidence="8">
    <location>
        <begin position="311"/>
        <end position="637"/>
    </location>
</feature>
<evidence type="ECO:0000313" key="10">
    <source>
        <dbReference type="EMBL" id="KAF2791854.1"/>
    </source>
</evidence>
<feature type="domain" description="HeH/LEM" evidence="9">
    <location>
        <begin position="17"/>
        <end position="51"/>
    </location>
</feature>
<protein>
    <recommendedName>
        <fullName evidence="12">Sister chromatid separation protein-like protein</fullName>
    </recommendedName>
</protein>
<evidence type="ECO:0000259" key="8">
    <source>
        <dbReference type="Pfam" id="PF09402"/>
    </source>
</evidence>
<name>A0A6A6X6R6_9PLEO</name>
<feature type="region of interest" description="Disordered" evidence="7">
    <location>
        <begin position="643"/>
        <end position="669"/>
    </location>
</feature>
<feature type="compositionally biased region" description="Polar residues" evidence="7">
    <location>
        <begin position="176"/>
        <end position="188"/>
    </location>
</feature>
<keyword evidence="5" id="KW-0472">Membrane</keyword>
<keyword evidence="3" id="KW-0812">Transmembrane</keyword>
<sequence length="689" mass="77177">MADSRGEYWYLSPDVDASKITVPELRSILLKHGVTYPSSGKKPVLVSLFNDQVLPQAAKLHRAQARTKRSTRGIEDVPSSASTTTTDEMEEDDTMLAPPPTVTRRTSRRTTRASTEEEQERVAPMPREKIPTRAVPTKHARGSDIEADERPAVRRNRKSAVTPAAKQLPSPDDESPFTQENPFQSGSSPPGPDTGARERRRKTMGFEQKEKRKSDAHRRRTFQPNAEQLDEGIVVPSRGTFDVSARRLPKEEQEYAEADDVDAGEEFTPEAQLELVRERAKAGEVDILPPRRRRQRSKASGTIKAFSFTLLTSSLAVFGGIWRQEKYAVGYCGIGKESTSLGGVDVPEWANTLLPQCEPCPPHATCYQNLELTCDRDFVRQEHPLSLGGLVPFPPTCEPDSEKTRRITLVADRGVQILRQRKAEYECGEPDLEGKLVETPEVGEVELKKELASMKRKGMSQEEFDDLWTSALGEMVRREEIVDKTDGTTSERRLASNSLAELSLACSIRRSLRQTVERYIWQLVLIFSVLVSGSYGRYRITSGRAMEARAKHLASNVFDRLANHAALNTQDPGAYPEPGVSMTQLRDDVLRTEFSASKRQQLWEKVQKKVEHNSNVRAAVREGRSGDVARMWEWIGPVQLIEDGQSGGRRRESGRYSLGSAMGSSPPEVASWEMKELKGAAWDESRPIY</sequence>
<dbReference type="InterPro" id="IPR025856">
    <property type="entry name" value="HeH/LEM_domain"/>
</dbReference>
<evidence type="ECO:0000256" key="4">
    <source>
        <dbReference type="ARBA" id="ARBA00022989"/>
    </source>
</evidence>
<dbReference type="GO" id="GO:0003682">
    <property type="term" value="F:chromatin binding"/>
    <property type="evidence" value="ECO:0007669"/>
    <property type="project" value="InterPro"/>
</dbReference>
<keyword evidence="6" id="KW-0539">Nucleus</keyword>
<keyword evidence="2" id="KW-0597">Phosphoprotein</keyword>
<evidence type="ECO:0000256" key="7">
    <source>
        <dbReference type="SAM" id="MobiDB-lite"/>
    </source>
</evidence>
<organism evidence="10 11">
    <name type="scientific">Melanomma pulvis-pyrius CBS 109.77</name>
    <dbReference type="NCBI Taxonomy" id="1314802"/>
    <lineage>
        <taxon>Eukaryota</taxon>
        <taxon>Fungi</taxon>
        <taxon>Dikarya</taxon>
        <taxon>Ascomycota</taxon>
        <taxon>Pezizomycotina</taxon>
        <taxon>Dothideomycetes</taxon>
        <taxon>Pleosporomycetidae</taxon>
        <taxon>Pleosporales</taxon>
        <taxon>Melanommataceae</taxon>
        <taxon>Melanomma</taxon>
    </lineage>
</organism>
<evidence type="ECO:0000256" key="1">
    <source>
        <dbReference type="ARBA" id="ARBA00004540"/>
    </source>
</evidence>
<dbReference type="Pfam" id="PF12949">
    <property type="entry name" value="HeH"/>
    <property type="match status" value="1"/>
</dbReference>
<dbReference type="GO" id="GO:0005783">
    <property type="term" value="C:endoplasmic reticulum"/>
    <property type="evidence" value="ECO:0007669"/>
    <property type="project" value="TreeGrafter"/>
</dbReference>
<feature type="region of interest" description="Disordered" evidence="7">
    <location>
        <begin position="64"/>
        <end position="231"/>
    </location>
</feature>
<dbReference type="PANTHER" id="PTHR47808:SF2">
    <property type="entry name" value="LEM DOMAIN-CONTAINING PROTEIN 2"/>
    <property type="match status" value="1"/>
</dbReference>
<feature type="compositionally biased region" description="Basic and acidic residues" evidence="7">
    <location>
        <begin position="141"/>
        <end position="152"/>
    </location>
</feature>
<proteinExistence type="predicted"/>
<evidence type="ECO:0000256" key="6">
    <source>
        <dbReference type="ARBA" id="ARBA00023242"/>
    </source>
</evidence>